<dbReference type="Proteomes" id="UP000007886">
    <property type="component" value="Chromosome"/>
</dbReference>
<evidence type="ECO:0000256" key="1">
    <source>
        <dbReference type="SAM" id="MobiDB-lite"/>
    </source>
</evidence>
<accession>A0AAI8MCU9</accession>
<organism evidence="2 3">
    <name type="scientific">Bradyrhizobium cosmicum</name>
    <dbReference type="NCBI Taxonomy" id="1404864"/>
    <lineage>
        <taxon>Bacteria</taxon>
        <taxon>Pseudomonadati</taxon>
        <taxon>Pseudomonadota</taxon>
        <taxon>Alphaproteobacteria</taxon>
        <taxon>Hyphomicrobiales</taxon>
        <taxon>Nitrobacteraceae</taxon>
        <taxon>Bradyrhizobium</taxon>
    </lineage>
</organism>
<reference evidence="2 3" key="1">
    <citation type="journal article" date="2012" name="Microbes Environ.">
        <title>Complete genome sequence of Bradyrhizobium sp. S23321: insights into symbiosis evolution in soil oligotrophs.</title>
        <authorList>
            <person name="Okubo T."/>
            <person name="Tsukui T."/>
            <person name="Maita H."/>
            <person name="Okamoto S."/>
            <person name="Oshima K."/>
            <person name="Fujisawa T."/>
            <person name="Saito A."/>
            <person name="Futamata H."/>
            <person name="Hattori R."/>
            <person name="Shimomura Y."/>
            <person name="Haruta S."/>
            <person name="Morimoto S."/>
            <person name="Wang Y."/>
            <person name="Sakai Y."/>
            <person name="Hattori M."/>
            <person name="Aizawa S."/>
            <person name="Nagashima K.V.P."/>
            <person name="Masuda S."/>
            <person name="Hattori T."/>
            <person name="Yamashita A."/>
            <person name="Bao Z."/>
            <person name="Hayatsu M."/>
            <person name="Kajiya-Kanegae H."/>
            <person name="Yoshinaga I."/>
            <person name="Sakamoto K."/>
            <person name="Toyota K."/>
            <person name="Nakao M."/>
            <person name="Kohara M."/>
            <person name="Anda M."/>
            <person name="Niwa R."/>
            <person name="Jung-Hwan P."/>
            <person name="Sameshima-Saito R."/>
            <person name="Tokuda S."/>
            <person name="Yamamoto S."/>
            <person name="Yamamoto S."/>
            <person name="Yokoyama T."/>
            <person name="Akutsu T."/>
            <person name="Nakamura Y."/>
            <person name="Nakahira-Yanaka Y."/>
            <person name="Takada Hoshino Y."/>
            <person name="Hirakawa H."/>
            <person name="Mitsui H."/>
            <person name="Terasawa K."/>
            <person name="Itakura M."/>
            <person name="Sato S."/>
            <person name="Ikeda-Ohtsubo W."/>
            <person name="Sakakura N."/>
            <person name="Kaminuma E."/>
            <person name="Minamisawa K."/>
        </authorList>
    </citation>
    <scope>NUCLEOTIDE SEQUENCE [LARGE SCALE GENOMIC DNA]</scope>
    <source>
        <strain evidence="2 3">S23321</strain>
    </source>
</reference>
<evidence type="ECO:0000313" key="2">
    <source>
        <dbReference type="EMBL" id="BAL76261.1"/>
    </source>
</evidence>
<dbReference type="EMBL" id="AP012279">
    <property type="protein sequence ID" value="BAL76261.1"/>
    <property type="molecule type" value="Genomic_DNA"/>
</dbReference>
<keyword evidence="3" id="KW-1185">Reference proteome</keyword>
<protein>
    <submittedName>
        <fullName evidence="2">Uncharacterized protein</fullName>
    </submittedName>
</protein>
<proteinExistence type="predicted"/>
<feature type="region of interest" description="Disordered" evidence="1">
    <location>
        <begin position="32"/>
        <end position="52"/>
    </location>
</feature>
<gene>
    <name evidence="2" type="ORF">S23_30550</name>
</gene>
<evidence type="ECO:0000313" key="3">
    <source>
        <dbReference type="Proteomes" id="UP000007886"/>
    </source>
</evidence>
<dbReference type="KEGG" id="brs:S23_30550"/>
<name>A0AAI8MCU9_9BRAD</name>
<sequence length="80" mass="8368">MAQAFKFPTEANNGLPRDRSFRSLAQAHRLVGSPLPTDPVKSGSIASNMGLPPSCRKRCKDPAFAAAALPIPGPGDPVRG</sequence>
<dbReference type="AlphaFoldDB" id="A0AAI8MCU9"/>